<evidence type="ECO:0000313" key="1">
    <source>
        <dbReference type="EMBL" id="CAG8708536.1"/>
    </source>
</evidence>
<protein>
    <submittedName>
        <fullName evidence="1">15554_t:CDS:1</fullName>
    </submittedName>
</protein>
<keyword evidence="2" id="KW-1185">Reference proteome</keyword>
<gene>
    <name evidence="1" type="ORF">CPELLU_LOCUS12203</name>
</gene>
<comment type="caution">
    <text evidence="1">The sequence shown here is derived from an EMBL/GenBank/DDBJ whole genome shotgun (WGS) entry which is preliminary data.</text>
</comment>
<name>A0A9N9HWA3_9GLOM</name>
<accession>A0A9N9HWA3</accession>
<dbReference type="EMBL" id="CAJVQA010011567">
    <property type="protein sequence ID" value="CAG8708536.1"/>
    <property type="molecule type" value="Genomic_DNA"/>
</dbReference>
<evidence type="ECO:0000313" key="2">
    <source>
        <dbReference type="Proteomes" id="UP000789759"/>
    </source>
</evidence>
<dbReference type="Proteomes" id="UP000789759">
    <property type="component" value="Unassembled WGS sequence"/>
</dbReference>
<sequence length="107" mass="12473">MLKVRNNSSWCRIANCKIEITNLINKKIRIRIFNIDNINSDLLELDEVNKPVPNIIIKDADIENSNTLNLKLVSNDQNVGHKQSHVIVTFYLLNDIENTLKPENQYW</sequence>
<reference evidence="1" key="1">
    <citation type="submission" date="2021-06" db="EMBL/GenBank/DDBJ databases">
        <authorList>
            <person name="Kallberg Y."/>
            <person name="Tangrot J."/>
            <person name="Rosling A."/>
        </authorList>
    </citation>
    <scope>NUCLEOTIDE SEQUENCE</scope>
    <source>
        <strain evidence="1">FL966</strain>
    </source>
</reference>
<proteinExistence type="predicted"/>
<dbReference type="AlphaFoldDB" id="A0A9N9HWA3"/>
<organism evidence="1 2">
    <name type="scientific">Cetraspora pellucida</name>
    <dbReference type="NCBI Taxonomy" id="1433469"/>
    <lineage>
        <taxon>Eukaryota</taxon>
        <taxon>Fungi</taxon>
        <taxon>Fungi incertae sedis</taxon>
        <taxon>Mucoromycota</taxon>
        <taxon>Glomeromycotina</taxon>
        <taxon>Glomeromycetes</taxon>
        <taxon>Diversisporales</taxon>
        <taxon>Gigasporaceae</taxon>
        <taxon>Cetraspora</taxon>
    </lineage>
</organism>